<evidence type="ECO:0008006" key="4">
    <source>
        <dbReference type="Google" id="ProtNLM"/>
    </source>
</evidence>
<dbReference type="PROSITE" id="PS00409">
    <property type="entry name" value="PROKAR_NTER_METHYL"/>
    <property type="match status" value="1"/>
</dbReference>
<reference evidence="2" key="1">
    <citation type="submission" date="2020-04" db="EMBL/GenBank/DDBJ databases">
        <authorList>
            <person name="Zhang T."/>
        </authorList>
    </citation>
    <scope>NUCLEOTIDE SEQUENCE</scope>
    <source>
        <strain evidence="2">HKST-UBA03</strain>
    </source>
</reference>
<evidence type="ECO:0000313" key="3">
    <source>
        <dbReference type="Proteomes" id="UP000751518"/>
    </source>
</evidence>
<dbReference type="Proteomes" id="UP000751518">
    <property type="component" value="Unassembled WGS sequence"/>
</dbReference>
<gene>
    <name evidence="2" type="ORF">KC614_01420</name>
</gene>
<reference evidence="2" key="2">
    <citation type="journal article" date="2021" name="Microbiome">
        <title>Successional dynamics and alternative stable states in a saline activated sludge microbial community over 9 years.</title>
        <authorList>
            <person name="Wang Y."/>
            <person name="Ye J."/>
            <person name="Ju F."/>
            <person name="Liu L."/>
            <person name="Boyd J.A."/>
            <person name="Deng Y."/>
            <person name="Parks D.H."/>
            <person name="Jiang X."/>
            <person name="Yin X."/>
            <person name="Woodcroft B.J."/>
            <person name="Tyson G.W."/>
            <person name="Hugenholtz P."/>
            <person name="Polz M.F."/>
            <person name="Zhang T."/>
        </authorList>
    </citation>
    <scope>NUCLEOTIDE SEQUENCE</scope>
    <source>
        <strain evidence="2">HKST-UBA03</strain>
    </source>
</reference>
<keyword evidence="1" id="KW-1133">Transmembrane helix</keyword>
<dbReference type="EMBL" id="JAGQKZ010000007">
    <property type="protein sequence ID" value="MCA9391848.1"/>
    <property type="molecule type" value="Genomic_DNA"/>
</dbReference>
<comment type="caution">
    <text evidence="2">The sequence shown here is derived from an EMBL/GenBank/DDBJ whole genome shotgun (WGS) entry which is preliminary data.</text>
</comment>
<name>A0A955LK28_UNCKA</name>
<sequence>MKRSDEQGISLIELLLAVGLLLTVVTALVRLGIATLSTSDSARVRAVAQQFSDESLELARAARDQDSNGFFALSDGYYIYNSTGGTLQPSNCDVGDWDGDASDFAGLSISSDCYETRDVGGSDIGFYRVIGIKTRSGADDRYVGAFVYWDVNNTFHHEAVTSTILTQWR</sequence>
<protein>
    <recommendedName>
        <fullName evidence="4">Prepilin-type N-terminal cleavage/methylation domain-containing protein</fullName>
    </recommendedName>
</protein>
<keyword evidence="1" id="KW-0812">Transmembrane</keyword>
<evidence type="ECO:0000313" key="2">
    <source>
        <dbReference type="EMBL" id="MCA9391848.1"/>
    </source>
</evidence>
<organism evidence="2 3">
    <name type="scientific">candidate division WWE3 bacterium</name>
    <dbReference type="NCBI Taxonomy" id="2053526"/>
    <lineage>
        <taxon>Bacteria</taxon>
        <taxon>Katanobacteria</taxon>
    </lineage>
</organism>
<accession>A0A955LK28</accession>
<feature type="transmembrane region" description="Helical" evidence="1">
    <location>
        <begin position="12"/>
        <end position="33"/>
    </location>
</feature>
<evidence type="ECO:0000256" key="1">
    <source>
        <dbReference type="SAM" id="Phobius"/>
    </source>
</evidence>
<keyword evidence="1" id="KW-0472">Membrane</keyword>
<dbReference type="InterPro" id="IPR012902">
    <property type="entry name" value="N_methyl_site"/>
</dbReference>
<dbReference type="AlphaFoldDB" id="A0A955LK28"/>
<proteinExistence type="predicted"/>